<dbReference type="PANTHER" id="PTHR10283">
    <property type="entry name" value="SOLUTE CARRIER FAMILY 13 MEMBER"/>
    <property type="match status" value="1"/>
</dbReference>
<keyword evidence="2 5" id="KW-0812">Transmembrane</keyword>
<dbReference type="Pfam" id="PF00939">
    <property type="entry name" value="Na_sulph_symp"/>
    <property type="match status" value="1"/>
</dbReference>
<feature type="transmembrane region" description="Helical" evidence="5">
    <location>
        <begin position="183"/>
        <end position="211"/>
    </location>
</feature>
<evidence type="ECO:0000256" key="4">
    <source>
        <dbReference type="ARBA" id="ARBA00023136"/>
    </source>
</evidence>
<dbReference type="InterPro" id="IPR001898">
    <property type="entry name" value="SLC13A/DASS"/>
</dbReference>
<dbReference type="Proteomes" id="UP000198902">
    <property type="component" value="Unassembled WGS sequence"/>
</dbReference>
<feature type="transmembrane region" description="Helical" evidence="5">
    <location>
        <begin position="448"/>
        <end position="470"/>
    </location>
</feature>
<keyword evidence="7" id="KW-1185">Reference proteome</keyword>
<keyword evidence="4 5" id="KW-0472">Membrane</keyword>
<organism evidence="6 7">
    <name type="scientific">Haloferax massiliensis</name>
    <dbReference type="NCBI Taxonomy" id="1476858"/>
    <lineage>
        <taxon>Archaea</taxon>
        <taxon>Methanobacteriati</taxon>
        <taxon>Methanobacteriota</taxon>
        <taxon>Stenosarchaea group</taxon>
        <taxon>Halobacteria</taxon>
        <taxon>Halobacteriales</taxon>
        <taxon>Haloferacaceae</taxon>
        <taxon>Haloferax</taxon>
    </lineage>
</organism>
<proteinExistence type="predicted"/>
<feature type="transmembrane region" description="Helical" evidence="5">
    <location>
        <begin position="20"/>
        <end position="40"/>
    </location>
</feature>
<feature type="transmembrane region" description="Helical" evidence="5">
    <location>
        <begin position="47"/>
        <end position="68"/>
    </location>
</feature>
<reference evidence="7" key="1">
    <citation type="submission" date="2015-03" db="EMBL/GenBank/DDBJ databases">
        <authorList>
            <person name="Urmite Genomes"/>
        </authorList>
    </citation>
    <scope>NUCLEOTIDE SEQUENCE [LARGE SCALE GENOMIC DNA]</scope>
    <source>
        <strain evidence="7">Arc-Hr</strain>
    </source>
</reference>
<protein>
    <submittedName>
        <fullName evidence="6">Putative malate transporter YflS</fullName>
    </submittedName>
</protein>
<dbReference type="GO" id="GO:0005886">
    <property type="term" value="C:plasma membrane"/>
    <property type="evidence" value="ECO:0007669"/>
    <property type="project" value="TreeGrafter"/>
</dbReference>
<dbReference type="AlphaFoldDB" id="A0A0D6JTX5"/>
<evidence type="ECO:0000256" key="1">
    <source>
        <dbReference type="ARBA" id="ARBA00004141"/>
    </source>
</evidence>
<dbReference type="GO" id="GO:0022857">
    <property type="term" value="F:transmembrane transporter activity"/>
    <property type="evidence" value="ECO:0007669"/>
    <property type="project" value="InterPro"/>
</dbReference>
<sequence>MTDWLPGRGLRAPELSPQTVTLAVAAALLLAVVGLHPVSVLPVRSQYALSVFVVALLLWLTKPVPYVISSLACVSLLYALGVVDSFEAAVSGFTSSLVYFLLVLLLLGNAVRSVGLDTRLASRLLSPDSTPRGAFRSIARNVLVLALFMPSAMARAVAFIPIVEEVTEEFDLPARSGFERATFLLLGHINPIASMALMTGGGMALVTSGILATSVRPLSWVEWAVLMIPPTVVLYALAAAAAGLFHAVDADSTVDPGEPGIADAPPDGELTREQGLVAAVMAGTVLAWVVGSFVGLPEILPAVVAVTVLALPGVDVIDADDVKQLSWGVLFLIGATLSILDALEATQTIALVVDLLARFVPFEAFSHWQLVGLLLGFAVVVRVLFSTGSAAIVVILPIVLRFAETFGVTQLYLGLAVLLVVGSTTILPFNTTAVLVSLDRGPLTNRDVTLFGFVTMGLSLVVVTLSWLFYWPLVA</sequence>
<dbReference type="EMBL" id="CSTE01000003">
    <property type="protein sequence ID" value="CQR51773.1"/>
    <property type="molecule type" value="Genomic_DNA"/>
</dbReference>
<feature type="transmembrane region" description="Helical" evidence="5">
    <location>
        <begin position="223"/>
        <end position="248"/>
    </location>
</feature>
<keyword evidence="3 5" id="KW-1133">Transmembrane helix</keyword>
<evidence type="ECO:0000313" key="6">
    <source>
        <dbReference type="EMBL" id="CQR51773.1"/>
    </source>
</evidence>
<feature type="transmembrane region" description="Helical" evidence="5">
    <location>
        <begin position="142"/>
        <end position="163"/>
    </location>
</feature>
<name>A0A0D6JTX5_9EURY</name>
<evidence type="ECO:0000256" key="3">
    <source>
        <dbReference type="ARBA" id="ARBA00022989"/>
    </source>
</evidence>
<evidence type="ECO:0000313" key="7">
    <source>
        <dbReference type="Proteomes" id="UP000198902"/>
    </source>
</evidence>
<gene>
    <name evidence="6" type="primary">yflS</name>
    <name evidence="6" type="ORF">BN996_02815</name>
</gene>
<feature type="transmembrane region" description="Helical" evidence="5">
    <location>
        <begin position="368"/>
        <end position="399"/>
    </location>
</feature>
<feature type="transmembrane region" description="Helical" evidence="5">
    <location>
        <begin position="329"/>
        <end position="356"/>
    </location>
</feature>
<evidence type="ECO:0000256" key="5">
    <source>
        <dbReference type="SAM" id="Phobius"/>
    </source>
</evidence>
<feature type="transmembrane region" description="Helical" evidence="5">
    <location>
        <begin position="88"/>
        <end position="111"/>
    </location>
</feature>
<accession>A0A0D6JTX5</accession>
<comment type="subcellular location">
    <subcellularLocation>
        <location evidence="1">Membrane</location>
        <topology evidence="1">Multi-pass membrane protein</topology>
    </subcellularLocation>
</comment>
<evidence type="ECO:0000256" key="2">
    <source>
        <dbReference type="ARBA" id="ARBA00022692"/>
    </source>
</evidence>
<feature type="transmembrane region" description="Helical" evidence="5">
    <location>
        <begin position="411"/>
        <end position="436"/>
    </location>
</feature>